<keyword evidence="2" id="KW-1185">Reference proteome</keyword>
<name>A0A1X1T387_9MYCO</name>
<gene>
    <name evidence="1" type="ORF">MCNS_39900</name>
</gene>
<dbReference type="EMBL" id="AP022613">
    <property type="protein sequence ID" value="BBZ40927.1"/>
    <property type="molecule type" value="Genomic_DNA"/>
</dbReference>
<sequence length="230" mass="26588">MNVQTVSIDRDKVDIVDQAFSSFGAQSFADLGAVSPPEAGYTFYALDKYPIQRAVLVDTDITPTVMDRTEKYPQLRAINGDYGSRAVVDQVDRVDAIFLFDVLLHQVSPDWDDLLEMYAKNVRLIAIYNRQWTGSETTVRLLDLGEEEYFRKVPADPAEEPYKNLFAKLDQKHPYADRPWRDVSSIWQWGITDDDLESTAARLGFRLLYKKWCGRLNEHFENQAFIFCRL</sequence>
<evidence type="ECO:0000313" key="1">
    <source>
        <dbReference type="EMBL" id="BBZ40927.1"/>
    </source>
</evidence>
<accession>A0A1X1T387</accession>
<evidence type="ECO:0000313" key="2">
    <source>
        <dbReference type="Proteomes" id="UP000467385"/>
    </source>
</evidence>
<reference evidence="1 2" key="1">
    <citation type="journal article" date="2019" name="Emerg. Microbes Infect.">
        <title>Comprehensive subspecies identification of 175 nontuberculous mycobacteria species based on 7547 genomic profiles.</title>
        <authorList>
            <person name="Matsumoto Y."/>
            <person name="Kinjo T."/>
            <person name="Motooka D."/>
            <person name="Nabeya D."/>
            <person name="Jung N."/>
            <person name="Uechi K."/>
            <person name="Horii T."/>
            <person name="Iida T."/>
            <person name="Fujita J."/>
            <person name="Nakamura S."/>
        </authorList>
    </citation>
    <scope>NUCLEOTIDE SEQUENCE [LARGE SCALE GENOMIC DNA]</scope>
    <source>
        <strain evidence="1 2">JCM 14738</strain>
    </source>
</reference>
<dbReference type="Proteomes" id="UP000467385">
    <property type="component" value="Chromosome"/>
</dbReference>
<proteinExistence type="predicted"/>
<protein>
    <submittedName>
        <fullName evidence="1">Uncharacterized protein</fullName>
    </submittedName>
</protein>
<organism evidence="1 2">
    <name type="scientific">Mycobacterium conspicuum</name>
    <dbReference type="NCBI Taxonomy" id="44010"/>
    <lineage>
        <taxon>Bacteria</taxon>
        <taxon>Bacillati</taxon>
        <taxon>Actinomycetota</taxon>
        <taxon>Actinomycetes</taxon>
        <taxon>Mycobacteriales</taxon>
        <taxon>Mycobacteriaceae</taxon>
        <taxon>Mycobacterium</taxon>
    </lineage>
</organism>
<dbReference type="OrthoDB" id="4696169at2"/>
<dbReference type="AlphaFoldDB" id="A0A1X1T387"/>